<dbReference type="EMBL" id="CAIIXF020000005">
    <property type="protein sequence ID" value="CAH1785198.1"/>
    <property type="molecule type" value="Genomic_DNA"/>
</dbReference>
<evidence type="ECO:0000259" key="18">
    <source>
        <dbReference type="Pfam" id="PF13733"/>
    </source>
</evidence>
<evidence type="ECO:0000256" key="16">
    <source>
        <dbReference type="RuleBase" id="RU368121"/>
    </source>
</evidence>
<organism evidence="19 20">
    <name type="scientific">Owenia fusiformis</name>
    <name type="common">Polychaete worm</name>
    <dbReference type="NCBI Taxonomy" id="6347"/>
    <lineage>
        <taxon>Eukaryota</taxon>
        <taxon>Metazoa</taxon>
        <taxon>Spiralia</taxon>
        <taxon>Lophotrochozoa</taxon>
        <taxon>Annelida</taxon>
        <taxon>Polychaeta</taxon>
        <taxon>Sedentaria</taxon>
        <taxon>Canalipalpata</taxon>
        <taxon>Sabellida</taxon>
        <taxon>Oweniida</taxon>
        <taxon>Oweniidae</taxon>
        <taxon>Owenia</taxon>
    </lineage>
</organism>
<evidence type="ECO:0000256" key="9">
    <source>
        <dbReference type="ARBA" id="ARBA00022968"/>
    </source>
</evidence>
<dbReference type="Pfam" id="PF13733">
    <property type="entry name" value="Glyco_transf_7N"/>
    <property type="match status" value="1"/>
</dbReference>
<evidence type="ECO:0000256" key="3">
    <source>
        <dbReference type="ARBA" id="ARBA00004922"/>
    </source>
</evidence>
<dbReference type="GO" id="GO:0030166">
    <property type="term" value="P:proteoglycan biosynthetic process"/>
    <property type="evidence" value="ECO:0007669"/>
    <property type="project" value="TreeGrafter"/>
</dbReference>
<keyword evidence="8" id="KW-0479">Metal-binding</keyword>
<evidence type="ECO:0000256" key="14">
    <source>
        <dbReference type="ARBA" id="ARBA00023211"/>
    </source>
</evidence>
<evidence type="ECO:0000256" key="13">
    <source>
        <dbReference type="ARBA" id="ARBA00023180"/>
    </source>
</evidence>
<evidence type="ECO:0000256" key="8">
    <source>
        <dbReference type="ARBA" id="ARBA00022723"/>
    </source>
</evidence>
<comment type="pathway">
    <text evidence="3 16">Protein modification; protein glycosylation.</text>
</comment>
<keyword evidence="13 16" id="KW-0325">Glycoprotein</keyword>
<dbReference type="GO" id="GO:0000139">
    <property type="term" value="C:Golgi membrane"/>
    <property type="evidence" value="ECO:0007669"/>
    <property type="project" value="UniProtKB-SubCell"/>
</dbReference>
<dbReference type="AlphaFoldDB" id="A0A8J1T4Q3"/>
<keyword evidence="9 16" id="KW-0735">Signal-anchor</keyword>
<evidence type="ECO:0000259" key="17">
    <source>
        <dbReference type="Pfam" id="PF02709"/>
    </source>
</evidence>
<evidence type="ECO:0000256" key="1">
    <source>
        <dbReference type="ARBA" id="ARBA00001936"/>
    </source>
</evidence>
<dbReference type="OrthoDB" id="6020664at2759"/>
<dbReference type="SUPFAM" id="SSF53448">
    <property type="entry name" value="Nucleotide-diphospho-sugar transferases"/>
    <property type="match status" value="1"/>
</dbReference>
<name>A0A8J1T4Q3_OWEFU</name>
<gene>
    <name evidence="19" type="ORF">OFUS_LOCUS11296</name>
</gene>
<comment type="caution">
    <text evidence="19">The sequence shown here is derived from an EMBL/GenBank/DDBJ whole genome shotgun (WGS) entry which is preliminary data.</text>
</comment>
<dbReference type="Proteomes" id="UP000749559">
    <property type="component" value="Unassembled WGS sequence"/>
</dbReference>
<keyword evidence="20" id="KW-1185">Reference proteome</keyword>
<evidence type="ECO:0000256" key="12">
    <source>
        <dbReference type="ARBA" id="ARBA00023136"/>
    </source>
</evidence>
<evidence type="ECO:0000256" key="6">
    <source>
        <dbReference type="ARBA" id="ARBA00022679"/>
    </source>
</evidence>
<keyword evidence="5 16" id="KW-0328">Glycosyltransferase</keyword>
<dbReference type="FunFam" id="3.90.550.10:FF:000062">
    <property type="entry name" value="beta-1,4-galactosyltransferase 7 isoform X1"/>
    <property type="match status" value="1"/>
</dbReference>
<comment type="function">
    <text evidence="16">Catalyses the transfer of galactose onto proteins or lipids.</text>
</comment>
<dbReference type="InterPro" id="IPR027995">
    <property type="entry name" value="Galactosyl_T_N"/>
</dbReference>
<dbReference type="PRINTS" id="PR02050">
    <property type="entry name" value="B14GALTRFASE"/>
</dbReference>
<dbReference type="EC" id="2.4.1.-" evidence="16"/>
<evidence type="ECO:0000256" key="10">
    <source>
        <dbReference type="ARBA" id="ARBA00022989"/>
    </source>
</evidence>
<comment type="similarity">
    <text evidence="4 16">Belongs to the glycosyltransferase 7 family.</text>
</comment>
<feature type="domain" description="Galactosyltransferase N-terminal" evidence="18">
    <location>
        <begin position="63"/>
        <end position="160"/>
    </location>
</feature>
<keyword evidence="10 16" id="KW-1133">Transmembrane helix</keyword>
<dbReference type="PANTHER" id="PTHR19300:SF30">
    <property type="entry name" value="BETA-1,4-GALACTOSYLTRANSFERASE 7"/>
    <property type="match status" value="1"/>
</dbReference>
<comment type="cofactor">
    <cofactor evidence="1">
        <name>Mn(2+)</name>
        <dbReference type="ChEBI" id="CHEBI:29035"/>
    </cofactor>
</comment>
<keyword evidence="14" id="KW-0464">Manganese</keyword>
<evidence type="ECO:0000256" key="4">
    <source>
        <dbReference type="ARBA" id="ARBA00005735"/>
    </source>
</evidence>
<evidence type="ECO:0000256" key="2">
    <source>
        <dbReference type="ARBA" id="ARBA00004323"/>
    </source>
</evidence>
<keyword evidence="12 16" id="KW-0472">Membrane</keyword>
<keyword evidence="7 16" id="KW-0812">Transmembrane</keyword>
<protein>
    <recommendedName>
        <fullName evidence="16">Beta-1,4-galactosyltransferase</fullName>
        <ecNumber evidence="16">2.4.1.-</ecNumber>
    </recommendedName>
</protein>
<evidence type="ECO:0000256" key="5">
    <source>
        <dbReference type="ARBA" id="ARBA00022676"/>
    </source>
</evidence>
<feature type="domain" description="Galactosyltransferase C-terminal" evidence="17">
    <location>
        <begin position="167"/>
        <end position="243"/>
    </location>
</feature>
<reference evidence="19" key="1">
    <citation type="submission" date="2022-03" db="EMBL/GenBank/DDBJ databases">
        <authorList>
            <person name="Martin C."/>
        </authorList>
    </citation>
    <scope>NUCLEOTIDE SEQUENCE</scope>
</reference>
<keyword evidence="11" id="KW-0333">Golgi apparatus</keyword>
<dbReference type="CDD" id="cd00899">
    <property type="entry name" value="b4GalT"/>
    <property type="match status" value="1"/>
</dbReference>
<feature type="transmembrane region" description="Helical" evidence="16">
    <location>
        <begin position="12"/>
        <end position="29"/>
    </location>
</feature>
<comment type="catalytic activity">
    <reaction evidence="15">
        <text>3-O-(beta-D-xylosyl)-L-seryl-[protein] + UDP-alpha-D-galactose = 3-O-(beta-D-galactosyl-(1-&gt;4)-beta-D-xylosyl)-L-seryl-[protein] + UDP + H(+)</text>
        <dbReference type="Rhea" id="RHEA:15297"/>
        <dbReference type="Rhea" id="RHEA-COMP:12567"/>
        <dbReference type="Rhea" id="RHEA-COMP:12570"/>
        <dbReference type="ChEBI" id="CHEBI:15378"/>
        <dbReference type="ChEBI" id="CHEBI:58223"/>
        <dbReference type="ChEBI" id="CHEBI:66914"/>
        <dbReference type="ChEBI" id="CHEBI:132085"/>
        <dbReference type="ChEBI" id="CHEBI:132088"/>
        <dbReference type="EC" id="2.4.1.133"/>
    </reaction>
</comment>
<dbReference type="InterPro" id="IPR003859">
    <property type="entry name" value="Galactosyl_T"/>
</dbReference>
<dbReference type="GO" id="GO:0046525">
    <property type="term" value="F:xylosylprotein 4-beta-galactosyltransferase activity"/>
    <property type="evidence" value="ECO:0007669"/>
    <property type="project" value="UniProtKB-EC"/>
</dbReference>
<evidence type="ECO:0000313" key="19">
    <source>
        <dbReference type="EMBL" id="CAH1785198.1"/>
    </source>
</evidence>
<dbReference type="UniPathway" id="UPA00378"/>
<sequence length="335" mass="39597">MGRRWRLSTIRLSIICLTIIFLSTLYLSFSSLPEPCNCPSTSSTHLEDDNAPKQRTITETAQNKSIVVDETEHWGPHKLGIIVPFRDRFEELTEFVPYMHQYLNRQKIRHKIYVMNQADHFRFNRASLINSGFLISQKESVDYIAMHDVDLLPINQELRYEYPEKGPYHIASPKLHPKYHYDKFVGGILLLNKFDFIKINGLSNRYWGWGMEDDEFYVRMMEAGLQISRPENITTGTENTFKHIHDKRKRQRDYNRYYNQKQEMKRRDRLTGVDTVQYTIDNQHDITISGAPVTVYNILLECDLLATPWCIHPDVLAASKRKERIVEKYDRPIKH</sequence>
<dbReference type="InterPro" id="IPR029044">
    <property type="entry name" value="Nucleotide-diphossugar_trans"/>
</dbReference>
<evidence type="ECO:0000256" key="7">
    <source>
        <dbReference type="ARBA" id="ARBA00022692"/>
    </source>
</evidence>
<dbReference type="PANTHER" id="PTHR19300">
    <property type="entry name" value="BETA-1,4-GALACTOSYLTRANSFERASE"/>
    <property type="match status" value="1"/>
</dbReference>
<comment type="subcellular location">
    <subcellularLocation>
        <location evidence="2">Golgi apparatus membrane</location>
        <topology evidence="2">Single-pass type II membrane protein</topology>
    </subcellularLocation>
</comment>
<evidence type="ECO:0000256" key="11">
    <source>
        <dbReference type="ARBA" id="ARBA00023034"/>
    </source>
</evidence>
<dbReference type="GO" id="GO:0046872">
    <property type="term" value="F:metal ion binding"/>
    <property type="evidence" value="ECO:0007669"/>
    <property type="project" value="UniProtKB-KW"/>
</dbReference>
<accession>A0A8J1T4Q3</accession>
<evidence type="ECO:0000256" key="15">
    <source>
        <dbReference type="ARBA" id="ARBA00051458"/>
    </source>
</evidence>
<dbReference type="Gene3D" id="3.90.550.10">
    <property type="entry name" value="Spore Coat Polysaccharide Biosynthesis Protein SpsA, Chain A"/>
    <property type="match status" value="1"/>
</dbReference>
<dbReference type="Pfam" id="PF02709">
    <property type="entry name" value="Glyco_transf_7C"/>
    <property type="match status" value="1"/>
</dbReference>
<dbReference type="GO" id="GO:0005975">
    <property type="term" value="P:carbohydrate metabolic process"/>
    <property type="evidence" value="ECO:0007669"/>
    <property type="project" value="InterPro"/>
</dbReference>
<proteinExistence type="inferred from homology"/>
<dbReference type="InterPro" id="IPR027791">
    <property type="entry name" value="Galactosyl_T_C"/>
</dbReference>
<evidence type="ECO:0000313" key="20">
    <source>
        <dbReference type="Proteomes" id="UP000749559"/>
    </source>
</evidence>
<keyword evidence="6 16" id="KW-0808">Transferase</keyword>